<evidence type="ECO:0000313" key="3">
    <source>
        <dbReference type="Proteomes" id="UP000784294"/>
    </source>
</evidence>
<evidence type="ECO:0000256" key="1">
    <source>
        <dbReference type="SAM" id="MobiDB-lite"/>
    </source>
</evidence>
<proteinExistence type="predicted"/>
<comment type="caution">
    <text evidence="2">The sequence shown here is derived from an EMBL/GenBank/DDBJ whole genome shotgun (WGS) entry which is preliminary data.</text>
</comment>
<feature type="compositionally biased region" description="Basic and acidic residues" evidence="1">
    <location>
        <begin position="71"/>
        <end position="81"/>
    </location>
</feature>
<organism evidence="2 3">
    <name type="scientific">Protopolystoma xenopodis</name>
    <dbReference type="NCBI Taxonomy" id="117903"/>
    <lineage>
        <taxon>Eukaryota</taxon>
        <taxon>Metazoa</taxon>
        <taxon>Spiralia</taxon>
        <taxon>Lophotrochozoa</taxon>
        <taxon>Platyhelminthes</taxon>
        <taxon>Monogenea</taxon>
        <taxon>Polyopisthocotylea</taxon>
        <taxon>Polystomatidea</taxon>
        <taxon>Polystomatidae</taxon>
        <taxon>Protopolystoma</taxon>
    </lineage>
</organism>
<accession>A0A3S5AJ15</accession>
<evidence type="ECO:0000313" key="2">
    <source>
        <dbReference type="EMBL" id="VEL38147.1"/>
    </source>
</evidence>
<reference evidence="2" key="1">
    <citation type="submission" date="2018-11" db="EMBL/GenBank/DDBJ databases">
        <authorList>
            <consortium name="Pathogen Informatics"/>
        </authorList>
    </citation>
    <scope>NUCLEOTIDE SEQUENCE</scope>
</reference>
<dbReference type="EMBL" id="CAAALY010257038">
    <property type="protein sequence ID" value="VEL38147.1"/>
    <property type="molecule type" value="Genomic_DNA"/>
</dbReference>
<name>A0A3S5AJ15_9PLAT</name>
<sequence>MDVVLGRLCFVSTGKTTHSNPPSSTDSDGDWLAFLFGRSMRPCRLACFCSGVRWLAPRAGSTRRRSAKHVSKADKTNDSHQKVNAHPPTHEYADMHIRMPIKSGLITPDHSRLRRLTLGA</sequence>
<keyword evidence="3" id="KW-1185">Reference proteome</keyword>
<dbReference type="Proteomes" id="UP000784294">
    <property type="component" value="Unassembled WGS sequence"/>
</dbReference>
<gene>
    <name evidence="2" type="ORF">PXEA_LOCUS31587</name>
</gene>
<feature type="region of interest" description="Disordered" evidence="1">
    <location>
        <begin position="60"/>
        <end position="89"/>
    </location>
</feature>
<feature type="compositionally biased region" description="Basic residues" evidence="1">
    <location>
        <begin position="61"/>
        <end position="70"/>
    </location>
</feature>
<protein>
    <submittedName>
        <fullName evidence="2">Uncharacterized protein</fullName>
    </submittedName>
</protein>
<dbReference type="AlphaFoldDB" id="A0A3S5AJ15"/>